<name>A0A2R6XZ68_9BACL</name>
<comment type="caution">
    <text evidence="1">The sequence shown here is derived from an EMBL/GenBank/DDBJ whole genome shotgun (WGS) entry which is preliminary data.</text>
</comment>
<accession>A0A2R6XZ68</accession>
<dbReference type="AlphaFoldDB" id="A0A2R6XZ68"/>
<dbReference type="EMBL" id="PEBX01000081">
    <property type="protein sequence ID" value="PTQ55711.1"/>
    <property type="molecule type" value="Genomic_DNA"/>
</dbReference>
<dbReference type="SUPFAM" id="SSF53335">
    <property type="entry name" value="S-adenosyl-L-methionine-dependent methyltransferases"/>
    <property type="match status" value="1"/>
</dbReference>
<organism evidence="1 2">
    <name type="scientific">Candidatus Carbonibacillus altaicus</name>
    <dbReference type="NCBI Taxonomy" id="2163959"/>
    <lineage>
        <taxon>Bacteria</taxon>
        <taxon>Bacillati</taxon>
        <taxon>Bacillota</taxon>
        <taxon>Bacilli</taxon>
        <taxon>Bacillales</taxon>
        <taxon>Candidatus Carbonibacillus</taxon>
    </lineage>
</organism>
<reference evidence="2" key="1">
    <citation type="journal article" date="2018" name="Sci. Rep.">
        <title>Lignite coal burning seam in the remote Altai Mountains harbors a hydrogen-driven thermophilic microbial community.</title>
        <authorList>
            <person name="Kadnikov V.V."/>
            <person name="Mardanov A.V."/>
            <person name="Ivasenko D.A."/>
            <person name="Antsiferov D.V."/>
            <person name="Beletsky A.V."/>
            <person name="Karnachuk O.V."/>
            <person name="Ravin N.V."/>
        </authorList>
    </citation>
    <scope>NUCLEOTIDE SEQUENCE [LARGE SCALE GENOMIC DNA]</scope>
</reference>
<evidence type="ECO:0000313" key="1">
    <source>
        <dbReference type="EMBL" id="PTQ55711.1"/>
    </source>
</evidence>
<dbReference type="Proteomes" id="UP000244338">
    <property type="component" value="Unassembled WGS sequence"/>
</dbReference>
<dbReference type="InterPro" id="IPR029063">
    <property type="entry name" value="SAM-dependent_MTases_sf"/>
</dbReference>
<sequence length="79" mass="9097">MYFDPMFDRTVKKAHGTVDMLRALGEPTPLQEEAIEQALRVARRNVMIKERPGSPLFGRYGFRVYARKASFTYGVRDVS</sequence>
<dbReference type="Gene3D" id="3.40.50.150">
    <property type="entry name" value="Vaccinia Virus protein VP39"/>
    <property type="match status" value="1"/>
</dbReference>
<proteinExistence type="predicted"/>
<evidence type="ECO:0000313" key="2">
    <source>
        <dbReference type="Proteomes" id="UP000244338"/>
    </source>
</evidence>
<gene>
    <name evidence="1" type="ORF">BSOLF_1627</name>
</gene>
<protein>
    <submittedName>
        <fullName evidence="1">Uncharacterized protein</fullName>
    </submittedName>
</protein>